<keyword evidence="1" id="KW-0812">Transmembrane</keyword>
<dbReference type="Gene3D" id="3.60.21.10">
    <property type="match status" value="1"/>
</dbReference>
<dbReference type="WBParaSite" id="SMUV_0000019801-mRNA-1">
    <property type="protein sequence ID" value="SMUV_0000019801-mRNA-1"/>
    <property type="gene ID" value="SMUV_0000019801"/>
</dbReference>
<feature type="transmembrane region" description="Helical" evidence="1">
    <location>
        <begin position="38"/>
        <end position="64"/>
    </location>
</feature>
<name>A0A0N5A819_9BILA</name>
<dbReference type="SUPFAM" id="SSF56300">
    <property type="entry name" value="Metallo-dependent phosphatases"/>
    <property type="match status" value="1"/>
</dbReference>
<dbReference type="PANTHER" id="PTHR31302">
    <property type="entry name" value="TRANSMEMBRANE PROTEIN WITH METALLOPHOSPHOESTERASE DOMAIN-RELATED"/>
    <property type="match status" value="1"/>
</dbReference>
<evidence type="ECO:0000313" key="4">
    <source>
        <dbReference type="WBParaSite" id="SMUV_0000019801-mRNA-1"/>
    </source>
</evidence>
<dbReference type="GO" id="GO:0016787">
    <property type="term" value="F:hydrolase activity"/>
    <property type="evidence" value="ECO:0007669"/>
    <property type="project" value="InterPro"/>
</dbReference>
<sequence>MHVPLRTFFLSLTFQNFYFHCYFIFLRNILKHAKWHKLFAVLFSCMIVASGLFVAMSTPSVVYVDVPLRNLSKSQENITIALLTDIHIGPSVGRSRIQKIVDIVDSLQPGIVAIAGDLADGFVQNLKGAAEPLKYLHSKYGSYFATGNHEYIHGGVDEWFSFLRESGITPLHNEHAIVSLNESSIFVGHKMDYKKALSGCSNSTNEVVILLTHQPNAARIILDDSSVNKHIHLILSGHTHSGQMYVFVPIVYALNAFVRGLYYDAVRDTFVYVSAGVNYFGPPVKMISTCEIILLKLVKQV</sequence>
<evidence type="ECO:0000313" key="3">
    <source>
        <dbReference type="Proteomes" id="UP000046393"/>
    </source>
</evidence>
<dbReference type="InterPro" id="IPR004843">
    <property type="entry name" value="Calcineurin-like_PHP"/>
</dbReference>
<dbReference type="InterPro" id="IPR029052">
    <property type="entry name" value="Metallo-depent_PP-like"/>
</dbReference>
<proteinExistence type="predicted"/>
<dbReference type="AlphaFoldDB" id="A0A0N5A819"/>
<keyword evidence="1" id="KW-0472">Membrane</keyword>
<dbReference type="Pfam" id="PF00149">
    <property type="entry name" value="Metallophos"/>
    <property type="match status" value="1"/>
</dbReference>
<dbReference type="CDD" id="cd07385">
    <property type="entry name" value="MPP_YkuE_C"/>
    <property type="match status" value="1"/>
</dbReference>
<protein>
    <submittedName>
        <fullName evidence="4">Metallophos domain-containing protein</fullName>
    </submittedName>
</protein>
<feature type="transmembrane region" description="Helical" evidence="1">
    <location>
        <begin position="6"/>
        <end position="26"/>
    </location>
</feature>
<dbReference type="InterPro" id="IPR051158">
    <property type="entry name" value="Metallophosphoesterase_sf"/>
</dbReference>
<keyword evidence="3" id="KW-1185">Reference proteome</keyword>
<organism evidence="3 4">
    <name type="scientific">Syphacia muris</name>
    <dbReference type="NCBI Taxonomy" id="451379"/>
    <lineage>
        <taxon>Eukaryota</taxon>
        <taxon>Metazoa</taxon>
        <taxon>Ecdysozoa</taxon>
        <taxon>Nematoda</taxon>
        <taxon>Chromadorea</taxon>
        <taxon>Rhabditida</taxon>
        <taxon>Spirurina</taxon>
        <taxon>Oxyuridomorpha</taxon>
        <taxon>Oxyuroidea</taxon>
        <taxon>Oxyuridae</taxon>
        <taxon>Syphacia</taxon>
    </lineage>
</organism>
<keyword evidence="1" id="KW-1133">Transmembrane helix</keyword>
<feature type="domain" description="Calcineurin-like phosphoesterase" evidence="2">
    <location>
        <begin position="79"/>
        <end position="241"/>
    </location>
</feature>
<dbReference type="PANTHER" id="PTHR31302:SF0">
    <property type="entry name" value="TRANSMEMBRANE PROTEIN WITH METALLOPHOSPHOESTERASE DOMAIN"/>
    <property type="match status" value="1"/>
</dbReference>
<evidence type="ECO:0000256" key="1">
    <source>
        <dbReference type="SAM" id="Phobius"/>
    </source>
</evidence>
<reference evidence="4" key="1">
    <citation type="submission" date="2017-02" db="UniProtKB">
        <authorList>
            <consortium name="WormBaseParasite"/>
        </authorList>
    </citation>
    <scope>IDENTIFICATION</scope>
</reference>
<evidence type="ECO:0000259" key="2">
    <source>
        <dbReference type="Pfam" id="PF00149"/>
    </source>
</evidence>
<accession>A0A0N5A819</accession>
<dbReference type="Proteomes" id="UP000046393">
    <property type="component" value="Unplaced"/>
</dbReference>